<evidence type="ECO:0000313" key="2">
    <source>
        <dbReference type="EMBL" id="KKL04735.1"/>
    </source>
</evidence>
<dbReference type="Gene3D" id="1.25.10.10">
    <property type="entry name" value="Leucine-rich Repeat Variant"/>
    <property type="match status" value="1"/>
</dbReference>
<feature type="transmembrane region" description="Helical" evidence="1">
    <location>
        <begin position="12"/>
        <end position="32"/>
    </location>
</feature>
<evidence type="ECO:0008006" key="3">
    <source>
        <dbReference type="Google" id="ProtNLM"/>
    </source>
</evidence>
<comment type="caution">
    <text evidence="2">The sequence shown here is derived from an EMBL/GenBank/DDBJ whole genome shotgun (WGS) entry which is preliminary data.</text>
</comment>
<organism evidence="2">
    <name type="scientific">marine sediment metagenome</name>
    <dbReference type="NCBI Taxonomy" id="412755"/>
    <lineage>
        <taxon>unclassified sequences</taxon>
        <taxon>metagenomes</taxon>
        <taxon>ecological metagenomes</taxon>
    </lineage>
</organism>
<dbReference type="InterPro" id="IPR004155">
    <property type="entry name" value="PBS_lyase_HEAT"/>
</dbReference>
<evidence type="ECO:0000256" key="1">
    <source>
        <dbReference type="SAM" id="Phobius"/>
    </source>
</evidence>
<reference evidence="2" key="1">
    <citation type="journal article" date="2015" name="Nature">
        <title>Complex archaea that bridge the gap between prokaryotes and eukaryotes.</title>
        <authorList>
            <person name="Spang A."/>
            <person name="Saw J.H."/>
            <person name="Jorgensen S.L."/>
            <person name="Zaremba-Niedzwiedzka K."/>
            <person name="Martijn J."/>
            <person name="Lind A.E."/>
            <person name="van Eijk R."/>
            <person name="Schleper C."/>
            <person name="Guy L."/>
            <person name="Ettema T.J."/>
        </authorList>
    </citation>
    <scope>NUCLEOTIDE SEQUENCE</scope>
</reference>
<proteinExistence type="predicted"/>
<sequence>MVSDHDRKSMIYTGVAVVVAAGLIVLGMQVFGRAEKVEGATSSERIESIWRLADQKPRGAADAIATVAADDADASVRQAALVALGRFCHPRHRALIETSLTDRNPLVRAGAAGTMGRYDDDKAVGVLGALAATDKEEKVRHAALVGLGRCKSTVAIFHMVRIMATRQLMSLSCPSGRRQRSFLQTSWDNLYRLRSGLSAMRLLILFIAE</sequence>
<gene>
    <name evidence="2" type="ORF">LCGC14_2613070</name>
</gene>
<dbReference type="InterPro" id="IPR011989">
    <property type="entry name" value="ARM-like"/>
</dbReference>
<keyword evidence="1" id="KW-0812">Transmembrane</keyword>
<dbReference type="SUPFAM" id="SSF48371">
    <property type="entry name" value="ARM repeat"/>
    <property type="match status" value="1"/>
</dbReference>
<keyword evidence="1" id="KW-1133">Transmembrane helix</keyword>
<dbReference type="EMBL" id="LAZR01044404">
    <property type="protein sequence ID" value="KKL04735.1"/>
    <property type="molecule type" value="Genomic_DNA"/>
</dbReference>
<keyword evidence="1" id="KW-0472">Membrane</keyword>
<dbReference type="InterPro" id="IPR016024">
    <property type="entry name" value="ARM-type_fold"/>
</dbReference>
<protein>
    <recommendedName>
        <fullName evidence="3">HEAT repeat domain-containing protein</fullName>
    </recommendedName>
</protein>
<dbReference type="AlphaFoldDB" id="A0A0F9A5J6"/>
<feature type="non-terminal residue" evidence="2">
    <location>
        <position position="209"/>
    </location>
</feature>
<dbReference type="SMART" id="SM00567">
    <property type="entry name" value="EZ_HEAT"/>
    <property type="match status" value="3"/>
</dbReference>
<dbReference type="Pfam" id="PF13646">
    <property type="entry name" value="HEAT_2"/>
    <property type="match status" value="1"/>
</dbReference>
<name>A0A0F9A5J6_9ZZZZ</name>
<accession>A0A0F9A5J6</accession>